<dbReference type="EMBL" id="CP001738">
    <property type="protein sequence ID" value="ACY96154.1"/>
    <property type="molecule type" value="Genomic_DNA"/>
</dbReference>
<protein>
    <submittedName>
        <fullName evidence="2">Uncharacterized protein</fullName>
    </submittedName>
</protein>
<keyword evidence="3" id="KW-1185">Reference proteome</keyword>
<evidence type="ECO:0000313" key="2">
    <source>
        <dbReference type="EMBL" id="ACY96154.1"/>
    </source>
</evidence>
<accession>D1A3M9</accession>
<dbReference type="STRING" id="471852.Tcur_0557"/>
<organism evidence="2 3">
    <name type="scientific">Thermomonospora curvata (strain ATCC 19995 / DSM 43183 / JCM 3096 / KCTC 9072 / NBRC 15933 / NCIMB 10081 / Henssen B9)</name>
    <dbReference type="NCBI Taxonomy" id="471852"/>
    <lineage>
        <taxon>Bacteria</taxon>
        <taxon>Bacillati</taxon>
        <taxon>Actinomycetota</taxon>
        <taxon>Actinomycetes</taxon>
        <taxon>Streptosporangiales</taxon>
        <taxon>Thermomonosporaceae</taxon>
        <taxon>Thermomonospora</taxon>
    </lineage>
</organism>
<name>D1A3M9_THECD</name>
<evidence type="ECO:0000256" key="1">
    <source>
        <dbReference type="SAM" id="MobiDB-lite"/>
    </source>
</evidence>
<gene>
    <name evidence="2" type="ordered locus">Tcur_0557</name>
</gene>
<dbReference type="AlphaFoldDB" id="D1A3M9"/>
<proteinExistence type="predicted"/>
<dbReference type="HOGENOM" id="CLU_185386_0_0_11"/>
<reference evidence="2 3" key="1">
    <citation type="journal article" date="2011" name="Stand. Genomic Sci.">
        <title>Complete genome sequence of Thermomonospora curvata type strain (B9).</title>
        <authorList>
            <person name="Chertkov O."/>
            <person name="Sikorski J."/>
            <person name="Nolan M."/>
            <person name="Lapidus A."/>
            <person name="Lucas S."/>
            <person name="Del Rio T.G."/>
            <person name="Tice H."/>
            <person name="Cheng J.F."/>
            <person name="Goodwin L."/>
            <person name="Pitluck S."/>
            <person name="Liolios K."/>
            <person name="Ivanova N."/>
            <person name="Mavromatis K."/>
            <person name="Mikhailova N."/>
            <person name="Ovchinnikova G."/>
            <person name="Pati A."/>
            <person name="Chen A."/>
            <person name="Palaniappan K."/>
            <person name="Djao O.D."/>
            <person name="Land M."/>
            <person name="Hauser L."/>
            <person name="Chang Y.J."/>
            <person name="Jeffries C.D."/>
            <person name="Brettin T."/>
            <person name="Han C."/>
            <person name="Detter J.C."/>
            <person name="Rohde M."/>
            <person name="Goker M."/>
            <person name="Woyke T."/>
            <person name="Bristow J."/>
            <person name="Eisen J.A."/>
            <person name="Markowitz V."/>
            <person name="Hugenholtz P."/>
            <person name="Klenk H.P."/>
            <person name="Kyrpides N.C."/>
        </authorList>
    </citation>
    <scope>NUCLEOTIDE SEQUENCE [LARGE SCALE GENOMIC DNA]</scope>
    <source>
        <strain evidence="3">ATCC 19995 / DSM 43183 / JCM 3096 / KCTC 9072 / NBRC 15933 / NCIMB 10081 / Henssen B9</strain>
    </source>
</reference>
<dbReference type="OrthoDB" id="3430890at2"/>
<feature type="region of interest" description="Disordered" evidence="1">
    <location>
        <begin position="1"/>
        <end position="23"/>
    </location>
</feature>
<evidence type="ECO:0000313" key="3">
    <source>
        <dbReference type="Proteomes" id="UP000001918"/>
    </source>
</evidence>
<sequence length="90" mass="10271">MSTTVPHTRSPAHAPEPTAADACGPDVLADLQRQIGRQWLVWYGHHTRHWWAMPRPPYPWFGLVEGRTPADLPARVREVQAYYGPSRGMR</sequence>
<dbReference type="Proteomes" id="UP000001918">
    <property type="component" value="Chromosome"/>
</dbReference>
<dbReference type="KEGG" id="tcu:Tcur_0557"/>